<evidence type="ECO:0000313" key="2">
    <source>
        <dbReference type="Proteomes" id="UP001148662"/>
    </source>
</evidence>
<dbReference type="EMBL" id="JANHOG010000298">
    <property type="protein sequence ID" value="KAJ3555793.1"/>
    <property type="molecule type" value="Genomic_DNA"/>
</dbReference>
<sequence>MTIPDPPWKQKTRPCPFYSQGRCLFADSCNFLHDVKIKVKPEDITTAVGVVPGITLTQSPTESNSSVPSRSSSLRRVRSPPRSPRLSSLLLALGDAIESDADADEDDSEEAIDEYVPSFESARAIIAASGIFGQVSRRSNVPPQRSHTLEEQKHVDIPEELSHNVTGAVSERKRDSVAAVSTSASPPEPSLKRLSGGHGLLSPIEITLAPPAFWPLGQLETVQREDSVDSGYAEWVGPTPLVRSPPRSPRTKRRMSTLDLLSSPFGTPARVISPSFMPSQASAWPASPVSSSRPVGTEDAPDDIDSSDELDSPTVHAAECKQGKAALVKDLLVKDPVVKEPPAKGLRVKDQLMTDSPMKDLLVKDPLEKDLSTKDSPAKCLLVKDQPMTDPLATDSLAKDSPAKELLVKDLTAQRSPVKDLLMKHSPPQFVLSTSPFVPGEDAAPETGVHLFEDGRHAEQIAFSEHDGIQVQLGCPAESSSHVRPPSLPPPSRRVSTRGHNEDASVFLDENASALAYLTSPERVDMPVFRVPVLSPSSSAIPVDNSMDDVHLASRQSLSLNALPSPHSPTKVADNIDVDSPDHFSVSRLVSPSVSLRSFPHSSSPVSPSIITGRTSTPDSVSDRRESRASRKVPFGFRNSMTARSRDSSASSRQTTTSHSSIRRRPPILTNITSNLFNEPESLTPSEPSSTHSRLKPLRLSLLLNSSAPGSALLSSSITPSLTTSTTAASHSPSPSVSSGYSISHNALLSSPRSSTIPDRKRNTLVMDHQQTVAQDSYHSGPLSAPLTNHFTWQKHPLAFKNNSLHDLTLNAGRSDSRFAEPITPLDEEVKENIIVEEDEEMEEATGVSAEVEECLDDEDEAELEVDDTIRVARVVQVAASASRPGSVASMIHHEPIHAIATPRPTLLFAIASDDVEEVRRVLESGEVGPNDDVGPQSALAFAVTAEQLKHRTEMVKLLLAHGANPSSLGESGRTSRSSVRSSDTGPSNIVTPDGVLAGVDAATRYYINRAEAPQMRRASALIHRSFFRPLTKVRYDMIGQDRALEQLFRVLSMPTSAPIVVLLCGPSGHGKSLLARKFGSLLDVPTHTVNMTTLRSTHDIWRSYSMNPYEPPSTCTLADFLLENEGKRCVVVLDEIEKTEDEKFLSSLLMPWELGRCSFEAGKRHVDVSKVIWLGTSNVGHDLVFEHQASRPNPEEPVSREEYIELIGLLRPKVSERLGPSVLSRVTTVLPFISFTVEEQKAIAAEALHSLTGGAVQSLPPSTVDKLVENALRNYIPAEVSNQPIAARKDDRLINLAICQNAYQPILLQWYHIRRKRPWGMRPATESSKGDAHSDHDPHAELHR</sequence>
<dbReference type="Proteomes" id="UP001148662">
    <property type="component" value="Unassembled WGS sequence"/>
</dbReference>
<accession>A0ACC1T8R8</accession>
<comment type="caution">
    <text evidence="1">The sequence shown here is derived from an EMBL/GenBank/DDBJ whole genome shotgun (WGS) entry which is preliminary data.</text>
</comment>
<reference evidence="1" key="1">
    <citation type="submission" date="2022-07" db="EMBL/GenBank/DDBJ databases">
        <title>Genome Sequence of Phlebia brevispora.</title>
        <authorList>
            <person name="Buettner E."/>
        </authorList>
    </citation>
    <scope>NUCLEOTIDE SEQUENCE</scope>
    <source>
        <strain evidence="1">MPL23</strain>
    </source>
</reference>
<evidence type="ECO:0000313" key="1">
    <source>
        <dbReference type="EMBL" id="KAJ3555793.1"/>
    </source>
</evidence>
<keyword evidence="2" id="KW-1185">Reference proteome</keyword>
<gene>
    <name evidence="1" type="ORF">NM688_g2379</name>
</gene>
<protein>
    <submittedName>
        <fullName evidence="1">Uncharacterized protein</fullName>
    </submittedName>
</protein>
<proteinExistence type="predicted"/>
<organism evidence="1 2">
    <name type="scientific">Phlebia brevispora</name>
    <dbReference type="NCBI Taxonomy" id="194682"/>
    <lineage>
        <taxon>Eukaryota</taxon>
        <taxon>Fungi</taxon>
        <taxon>Dikarya</taxon>
        <taxon>Basidiomycota</taxon>
        <taxon>Agaricomycotina</taxon>
        <taxon>Agaricomycetes</taxon>
        <taxon>Polyporales</taxon>
        <taxon>Meruliaceae</taxon>
        <taxon>Phlebia</taxon>
    </lineage>
</organism>
<name>A0ACC1T8R8_9APHY</name>